<gene>
    <name evidence="1" type="ORF">C2G38_2197230</name>
</gene>
<keyword evidence="2" id="KW-1185">Reference proteome</keyword>
<dbReference type="Proteomes" id="UP000266673">
    <property type="component" value="Unassembled WGS sequence"/>
</dbReference>
<organism evidence="1 2">
    <name type="scientific">Gigaspora rosea</name>
    <dbReference type="NCBI Taxonomy" id="44941"/>
    <lineage>
        <taxon>Eukaryota</taxon>
        <taxon>Fungi</taxon>
        <taxon>Fungi incertae sedis</taxon>
        <taxon>Mucoromycota</taxon>
        <taxon>Glomeromycotina</taxon>
        <taxon>Glomeromycetes</taxon>
        <taxon>Diversisporales</taxon>
        <taxon>Gigasporaceae</taxon>
        <taxon>Gigaspora</taxon>
    </lineage>
</organism>
<comment type="caution">
    <text evidence="1">The sequence shown here is derived from an EMBL/GenBank/DDBJ whole genome shotgun (WGS) entry which is preliminary data.</text>
</comment>
<name>A0A397UWX0_9GLOM</name>
<reference evidence="1 2" key="1">
    <citation type="submission" date="2018-06" db="EMBL/GenBank/DDBJ databases">
        <title>Comparative genomics reveals the genomic features of Rhizophagus irregularis, R. cerebriforme, R. diaphanum and Gigaspora rosea, and their symbiotic lifestyle signature.</title>
        <authorList>
            <person name="Morin E."/>
            <person name="San Clemente H."/>
            <person name="Chen E.C.H."/>
            <person name="De La Providencia I."/>
            <person name="Hainaut M."/>
            <person name="Kuo A."/>
            <person name="Kohler A."/>
            <person name="Murat C."/>
            <person name="Tang N."/>
            <person name="Roy S."/>
            <person name="Loubradou J."/>
            <person name="Henrissat B."/>
            <person name="Grigoriev I.V."/>
            <person name="Corradi N."/>
            <person name="Roux C."/>
            <person name="Martin F.M."/>
        </authorList>
    </citation>
    <scope>NUCLEOTIDE SEQUENCE [LARGE SCALE GENOMIC DNA]</scope>
    <source>
        <strain evidence="1 2">DAOM 194757</strain>
    </source>
</reference>
<evidence type="ECO:0000313" key="1">
    <source>
        <dbReference type="EMBL" id="RIB13667.1"/>
    </source>
</evidence>
<dbReference type="AlphaFoldDB" id="A0A397UWX0"/>
<evidence type="ECO:0000313" key="2">
    <source>
        <dbReference type="Proteomes" id="UP000266673"/>
    </source>
</evidence>
<protein>
    <submittedName>
        <fullName evidence="1">Uncharacterized protein</fullName>
    </submittedName>
</protein>
<proteinExistence type="predicted"/>
<accession>A0A397UWX0</accession>
<sequence length="887" mass="102656">MSQTAGSSQHQQRKRRPAYKLPCALASLVLLHDGSGFFFPELIQIQTHLEDFSLCEKHYNQLIVSDFLRQVLTSSNYKNKRQAHNFDLENELVEKQARTEYAYEIEVEKNTCEIGIQTDEFSNKNTHDIGIQEINKINKKLFDQNNALKYCWENCYNNQKKRIDSIVQIANYECQNVYNDIESLILNKQRFSRNSLLNFVPENWLANHNPVVVNFINMLTRNDNNNHSYTLNEKLFKRIVAIDAIYGSRHKNYVSEINLAVSGIKYSLARSKTITNIDNHIISSGSYTKFVNWLESLAVEHEPLPKGLLFLAFNNEQRGQHNYLDRGYNTVIYHTMKAECEYELNIYLTSILEEPITEKSQEINTIDQIMKNQKGIGSHSKWCKKCNTTNIDNKKRTCPNCNEKLDTLAALQAESANELIQVDNITSQSRTPIIKTYEYAQNQKASYLEYISITQQSEPDQDVVVPEIYVPDPLEVNPDSLNNVKKVLERIQSITEINKGARKWLPVTCDSIPYNLAQKIKDNFPWLILIPGALHEEMNMLKSFVELNWSIDIRQFATLQGYRTENQLGFFKKCADHHKSWDSICNIYRHAMACELLWPYVVATDDPSVDGVRNNQPLLVNAARRMFAPIWSGHRHSIYRSIEITYKVQLMRLNPEIRQCIELYSVILRSGYSNQHQGLDAILEEVNKSLKALISPVPSQKHWRIAARNCTKFIKLRHMLFNMIGHTDNESSGGRSRPDYISESQKFRVQLRKMGFLNPQNNDSAFKSLGGEYSLSEQLKNFSSLACERRITFINEAFKNNKQSPLPRPIPITVQEEEAAMSKENMKKDDLLVLINLLLNSINISDRPKYHGLKQKTRGQLLEILQNIKNLHNDQDESENEIEPENK</sequence>
<dbReference type="OrthoDB" id="2448326at2759"/>
<dbReference type="EMBL" id="QKWP01000902">
    <property type="protein sequence ID" value="RIB13667.1"/>
    <property type="molecule type" value="Genomic_DNA"/>
</dbReference>